<dbReference type="GeneID" id="25733765"/>
<name>A0A0D2LIT1_9CHLO</name>
<organism evidence="2 3">
    <name type="scientific">Monoraphidium neglectum</name>
    <dbReference type="NCBI Taxonomy" id="145388"/>
    <lineage>
        <taxon>Eukaryota</taxon>
        <taxon>Viridiplantae</taxon>
        <taxon>Chlorophyta</taxon>
        <taxon>core chlorophytes</taxon>
        <taxon>Chlorophyceae</taxon>
        <taxon>CS clade</taxon>
        <taxon>Sphaeropleales</taxon>
        <taxon>Selenastraceae</taxon>
        <taxon>Monoraphidium</taxon>
    </lineage>
</organism>
<proteinExistence type="predicted"/>
<feature type="non-terminal residue" evidence="2">
    <location>
        <position position="88"/>
    </location>
</feature>
<accession>A0A0D2LIT1</accession>
<reference evidence="2 3" key="1">
    <citation type="journal article" date="2013" name="BMC Genomics">
        <title>Reconstruction of the lipid metabolism for the microalga Monoraphidium neglectum from its genome sequence reveals characteristics suitable for biofuel production.</title>
        <authorList>
            <person name="Bogen C."/>
            <person name="Al-Dilaimi A."/>
            <person name="Albersmeier A."/>
            <person name="Wichmann J."/>
            <person name="Grundmann M."/>
            <person name="Rupp O."/>
            <person name="Lauersen K.J."/>
            <person name="Blifernez-Klassen O."/>
            <person name="Kalinowski J."/>
            <person name="Goesmann A."/>
            <person name="Mussgnug J.H."/>
            <person name="Kruse O."/>
        </authorList>
    </citation>
    <scope>NUCLEOTIDE SEQUENCE [LARGE SCALE GENOMIC DNA]</scope>
    <source>
        <strain evidence="2 3">SAG 48.87</strain>
    </source>
</reference>
<dbReference type="EMBL" id="KK106136">
    <property type="protein sequence ID" value="KIY91919.1"/>
    <property type="molecule type" value="Genomic_DNA"/>
</dbReference>
<evidence type="ECO:0000313" key="3">
    <source>
        <dbReference type="Proteomes" id="UP000054498"/>
    </source>
</evidence>
<protein>
    <submittedName>
        <fullName evidence="2">Uncharacterized protein</fullName>
    </submittedName>
</protein>
<feature type="non-terminal residue" evidence="2">
    <location>
        <position position="1"/>
    </location>
</feature>
<feature type="compositionally biased region" description="Basic residues" evidence="1">
    <location>
        <begin position="65"/>
        <end position="78"/>
    </location>
</feature>
<feature type="region of interest" description="Disordered" evidence="1">
    <location>
        <begin position="30"/>
        <end position="88"/>
    </location>
</feature>
<evidence type="ECO:0000313" key="2">
    <source>
        <dbReference type="EMBL" id="KIY91919.1"/>
    </source>
</evidence>
<evidence type="ECO:0000256" key="1">
    <source>
        <dbReference type="SAM" id="MobiDB-lite"/>
    </source>
</evidence>
<dbReference type="RefSeq" id="XP_013890939.1">
    <property type="nucleotide sequence ID" value="XM_014035485.1"/>
</dbReference>
<sequence length="88" mass="9305">ALRLRRRRGPRRTRRPAPFLPRCAAAAAAVGSRPGGAPAGVAHAHGPRVGGPESARGGRAERAVRRLPRAAGRRRRARGGVPGLRRGR</sequence>
<keyword evidence="3" id="KW-1185">Reference proteome</keyword>
<dbReference type="AlphaFoldDB" id="A0A0D2LIT1"/>
<gene>
    <name evidence="2" type="ORF">MNEG_16044</name>
</gene>
<dbReference type="KEGG" id="mng:MNEG_16044"/>
<dbReference type="Proteomes" id="UP000054498">
    <property type="component" value="Unassembled WGS sequence"/>
</dbReference>